<dbReference type="GO" id="GO:0009089">
    <property type="term" value="P:lysine biosynthetic process via diaminopimelate"/>
    <property type="evidence" value="ECO:0007669"/>
    <property type="project" value="InterPro"/>
</dbReference>
<evidence type="ECO:0000259" key="1">
    <source>
        <dbReference type="Pfam" id="PF05173"/>
    </source>
</evidence>
<protein>
    <submittedName>
        <fullName evidence="2">Dihydrodipicolinate reductase</fullName>
        <ecNumber evidence="2">1.17.1.8</ecNumber>
    </submittedName>
</protein>
<dbReference type="EMBL" id="ABFC01001145">
    <property type="protein sequence ID" value="EFA27774.1"/>
    <property type="molecule type" value="Genomic_DNA"/>
</dbReference>
<dbReference type="InterPro" id="IPR036291">
    <property type="entry name" value="NAD(P)-bd_dom_sf"/>
</dbReference>
<accession>A0A7G2JWY2</accession>
<dbReference type="EC" id="1.17.1.8" evidence="2"/>
<dbReference type="GO" id="GO:0008839">
    <property type="term" value="F:4-hydroxy-tetrahydrodipicolinate reductase"/>
    <property type="evidence" value="ECO:0007669"/>
    <property type="project" value="UniProtKB-EC"/>
</dbReference>
<dbReference type="SUPFAM" id="SSF51735">
    <property type="entry name" value="NAD(P)-binding Rossmann-fold domains"/>
    <property type="match status" value="1"/>
</dbReference>
<evidence type="ECO:0000313" key="2">
    <source>
        <dbReference type="EMBL" id="EFA27774.1"/>
    </source>
</evidence>
<dbReference type="InterPro" id="IPR022663">
    <property type="entry name" value="DapB_C"/>
</dbReference>
<organism evidence="2">
    <name type="scientific">Haemophilus influenzae HK1212</name>
    <dbReference type="NCBI Taxonomy" id="456482"/>
    <lineage>
        <taxon>Bacteria</taxon>
        <taxon>Pseudomonadati</taxon>
        <taxon>Pseudomonadota</taxon>
        <taxon>Gammaproteobacteria</taxon>
        <taxon>Pasteurellales</taxon>
        <taxon>Pasteurellaceae</taxon>
        <taxon>Haemophilus</taxon>
    </lineage>
</organism>
<comment type="caution">
    <text evidence="2">The sequence shown here is derived from an EMBL/GenBank/DDBJ whole genome shotgun (WGS) entry which is preliminary data.</text>
</comment>
<sequence length="58" mass="6464">MVGEHTVWFADIGERVEISHKASSRMTFANGAVRAGKWLENKANGLFDMTDVLDLNNL</sequence>
<dbReference type="AlphaFoldDB" id="A0A7G2JWY2"/>
<reference evidence="2" key="1">
    <citation type="journal article" date="2010" name="Genomics">
        <title>Tracing phylogenomic events leading to diversity of Haemophilus influenzae and the emergence of Brazilian Purpuric Fever (BPF)-associated clones.</title>
        <authorList>
            <person name="Papazisi L."/>
            <person name="Ratnayake S."/>
            <person name="Remortel B.G."/>
            <person name="Bock G.R."/>
            <person name="Liang W."/>
            <person name="Saeed A.I."/>
            <person name="Liu J."/>
            <person name="Fleischmann R.D."/>
            <person name="Kilian M."/>
            <person name="Peterson S.N."/>
        </authorList>
    </citation>
    <scope>NUCLEOTIDE SEQUENCE [LARGE SCALE GENOMIC DNA]</scope>
    <source>
        <strain evidence="2">HK1212</strain>
    </source>
</reference>
<gene>
    <name evidence="2" type="primary">dapB</name>
    <name evidence="2" type="ORF">HAINFHK1212_1341</name>
</gene>
<keyword evidence="2" id="KW-0560">Oxidoreductase</keyword>
<feature type="domain" description="Dihydrodipicolinate reductase C-terminal" evidence="1">
    <location>
        <begin position="1"/>
        <end position="53"/>
    </location>
</feature>
<dbReference type="Gene3D" id="3.40.50.720">
    <property type="entry name" value="NAD(P)-binding Rossmann-like Domain"/>
    <property type="match status" value="1"/>
</dbReference>
<name>A0A7G2JWY2_HAEIF</name>
<dbReference type="Gene3D" id="3.30.360.10">
    <property type="entry name" value="Dihydrodipicolinate Reductase, domain 2"/>
    <property type="match status" value="1"/>
</dbReference>
<proteinExistence type="predicted"/>
<dbReference type="Pfam" id="PF05173">
    <property type="entry name" value="DapB_C"/>
    <property type="match status" value="1"/>
</dbReference>